<keyword evidence="3" id="KW-1185">Reference proteome</keyword>
<keyword evidence="1" id="KW-0472">Membrane</keyword>
<proteinExistence type="predicted"/>
<evidence type="ECO:0000256" key="1">
    <source>
        <dbReference type="SAM" id="Phobius"/>
    </source>
</evidence>
<keyword evidence="1" id="KW-1133">Transmembrane helix</keyword>
<dbReference type="Proteomes" id="UP001254165">
    <property type="component" value="Unassembled WGS sequence"/>
</dbReference>
<keyword evidence="1" id="KW-0812">Transmembrane</keyword>
<feature type="transmembrane region" description="Helical" evidence="1">
    <location>
        <begin position="35"/>
        <end position="58"/>
    </location>
</feature>
<sequence length="205" mass="21882">MRSPIATAVAIGVGVIVLLGYLFPLPFLDPLRILFLDWAIILAAVAGLVAILNLFKVHWQKLSAPRNRDYYSLFFILGFIPTLVLGLLLGPGDARIQPLITAIQLPIEASLLGLLTITFAISAVRLMATRRSWISGLFLASTIIFLLAGSGIFLSDTAPSLIRETLGALNLLPGAGARGILLGIALGSLLTGLRVLLGIDRPYSE</sequence>
<feature type="transmembrane region" description="Helical" evidence="1">
    <location>
        <begin position="5"/>
        <end position="23"/>
    </location>
</feature>
<feature type="transmembrane region" description="Helical" evidence="1">
    <location>
        <begin position="135"/>
        <end position="155"/>
    </location>
</feature>
<accession>A0ABU3NR92</accession>
<evidence type="ECO:0000313" key="3">
    <source>
        <dbReference type="Proteomes" id="UP001254165"/>
    </source>
</evidence>
<feature type="transmembrane region" description="Helical" evidence="1">
    <location>
        <begin position="109"/>
        <end position="128"/>
    </location>
</feature>
<organism evidence="2 3">
    <name type="scientific">Thermanaerothrix solaris</name>
    <dbReference type="NCBI Taxonomy" id="3058434"/>
    <lineage>
        <taxon>Bacteria</taxon>
        <taxon>Bacillati</taxon>
        <taxon>Chloroflexota</taxon>
        <taxon>Anaerolineae</taxon>
        <taxon>Anaerolineales</taxon>
        <taxon>Anaerolineaceae</taxon>
        <taxon>Thermanaerothrix</taxon>
    </lineage>
</organism>
<gene>
    <name evidence="2" type="ORF">QYE77_13735</name>
</gene>
<dbReference type="RefSeq" id="WP_315626009.1">
    <property type="nucleotide sequence ID" value="NZ_JAUHMF010000002.1"/>
</dbReference>
<reference evidence="2 3" key="1">
    <citation type="submission" date="2023-07" db="EMBL/GenBank/DDBJ databases">
        <title>Novel species of Thermanaerothrix with wide hydrolytic capabilities.</title>
        <authorList>
            <person name="Zayulina K.S."/>
            <person name="Podosokorskaya O.A."/>
            <person name="Elcheninov A.G."/>
        </authorList>
    </citation>
    <scope>NUCLEOTIDE SEQUENCE [LARGE SCALE GENOMIC DNA]</scope>
    <source>
        <strain evidence="2 3">4228-RoL</strain>
    </source>
</reference>
<dbReference type="EMBL" id="JAUHMF010000002">
    <property type="protein sequence ID" value="MDT8899322.1"/>
    <property type="molecule type" value="Genomic_DNA"/>
</dbReference>
<comment type="caution">
    <text evidence="2">The sequence shown here is derived from an EMBL/GenBank/DDBJ whole genome shotgun (WGS) entry which is preliminary data.</text>
</comment>
<evidence type="ECO:0000313" key="2">
    <source>
        <dbReference type="EMBL" id="MDT8899322.1"/>
    </source>
</evidence>
<feature type="transmembrane region" description="Helical" evidence="1">
    <location>
        <begin position="70"/>
        <end position="89"/>
    </location>
</feature>
<name>A0ABU3NR92_9CHLR</name>
<feature type="transmembrane region" description="Helical" evidence="1">
    <location>
        <begin position="175"/>
        <end position="197"/>
    </location>
</feature>
<protein>
    <submittedName>
        <fullName evidence="2">Uncharacterized protein</fullName>
    </submittedName>
</protein>